<dbReference type="Gene3D" id="3.60.10.10">
    <property type="entry name" value="Endonuclease/exonuclease/phosphatase"/>
    <property type="match status" value="1"/>
</dbReference>
<comment type="caution">
    <text evidence="3">The sequence shown here is derived from an EMBL/GenBank/DDBJ whole genome shotgun (WGS) entry which is preliminary data.</text>
</comment>
<gene>
    <name evidence="3" type="ORF">AAAT34_00775</name>
</gene>
<dbReference type="GO" id="GO:0004519">
    <property type="term" value="F:endonuclease activity"/>
    <property type="evidence" value="ECO:0007669"/>
    <property type="project" value="UniProtKB-KW"/>
</dbReference>
<dbReference type="Pfam" id="PF19580">
    <property type="entry name" value="Exo_endo_phos_3"/>
    <property type="match status" value="1"/>
</dbReference>
<keyword evidence="4" id="KW-1185">Reference proteome</keyword>
<evidence type="ECO:0000313" key="4">
    <source>
        <dbReference type="Proteomes" id="UP001487296"/>
    </source>
</evidence>
<proteinExistence type="predicted"/>
<dbReference type="PANTHER" id="PTHR42834">
    <property type="entry name" value="ENDONUCLEASE/EXONUCLEASE/PHOSPHATASE FAMILY PROTEIN (AFU_ORTHOLOGUE AFUA_3G09210)"/>
    <property type="match status" value="1"/>
</dbReference>
<dbReference type="Proteomes" id="UP001487296">
    <property type="component" value="Unassembled WGS sequence"/>
</dbReference>
<keyword evidence="1" id="KW-0732">Signal</keyword>
<dbReference type="SUPFAM" id="SSF56219">
    <property type="entry name" value="DNase I-like"/>
    <property type="match status" value="1"/>
</dbReference>
<feature type="chain" id="PRO_5045059625" evidence="1">
    <location>
        <begin position="21"/>
        <end position="388"/>
    </location>
</feature>
<accession>A0ABV1FMH0</accession>
<keyword evidence="3" id="KW-0378">Hydrolase</keyword>
<dbReference type="PANTHER" id="PTHR42834:SF1">
    <property type="entry name" value="ENDONUCLEASE_EXONUCLEASE_PHOSPHATASE FAMILY PROTEIN (AFU_ORTHOLOGUE AFUA_3G09210)"/>
    <property type="match status" value="1"/>
</dbReference>
<feature type="domain" description="Endonuclease/exonuclease/phosphatase" evidence="2">
    <location>
        <begin position="29"/>
        <end position="345"/>
    </location>
</feature>
<sequence length="388" mass="43624">MKRHFFALLAVLALCLTVSAQKKFSVYAVGFYNQENLFDTCHDVGKNDYQFLPNGSYHWNGLKYSHKLHNMSHALSDMATTTLPGVGCAVIGLSEVENNKVLIDLCAQPALKARNYQFCHVEGPDHRGIDCALIYQPSLFTVKDVKLYPYVPTEKQDAKFRTRGYLAVSGLLAGEHVVVIVAHLPSRFGGSYSREVGGAQIKALKERIQKKNPNCKVIVMGDMNDDPTNKSMYEALSAKEDIEKVGKNDMFNPWYNVLVKQGQGTLMYQGAWNLFDQIILSPNLLNKKGHRDGSTLKYWKCEIQRMPYLFQTEGKYKGGTKRTTAGGVWLDGYSDHLPTAIYLMKEQGVATKDAGDCLLPDFTEAEKQNIAECELERQEREAKDKAKQ</sequence>
<evidence type="ECO:0000256" key="1">
    <source>
        <dbReference type="SAM" id="SignalP"/>
    </source>
</evidence>
<reference evidence="3 4" key="1">
    <citation type="submission" date="2024-04" db="EMBL/GenBank/DDBJ databases">
        <title>Human intestinal bacterial collection.</title>
        <authorList>
            <person name="Pauvert C."/>
            <person name="Hitch T.C.A."/>
            <person name="Clavel T."/>
        </authorList>
    </citation>
    <scope>NUCLEOTIDE SEQUENCE [LARGE SCALE GENOMIC DNA]</scope>
    <source>
        <strain evidence="3 4">CLA-AA-H145</strain>
    </source>
</reference>
<name>A0ABV1FMH0_9BACT</name>
<keyword evidence="3" id="KW-0540">Nuclease</keyword>
<dbReference type="EMBL" id="JBBNFP010000002">
    <property type="protein sequence ID" value="MEQ2485583.1"/>
    <property type="molecule type" value="Genomic_DNA"/>
</dbReference>
<dbReference type="RefSeq" id="WP_215758526.1">
    <property type="nucleotide sequence ID" value="NZ_JAHKBE010000001.1"/>
</dbReference>
<feature type="signal peptide" evidence="1">
    <location>
        <begin position="1"/>
        <end position="20"/>
    </location>
</feature>
<evidence type="ECO:0000259" key="2">
    <source>
        <dbReference type="Pfam" id="PF19580"/>
    </source>
</evidence>
<dbReference type="InterPro" id="IPR036691">
    <property type="entry name" value="Endo/exonu/phosph_ase_sf"/>
</dbReference>
<dbReference type="InterPro" id="IPR005135">
    <property type="entry name" value="Endo/exonuclease/phosphatase"/>
</dbReference>
<evidence type="ECO:0000313" key="3">
    <source>
        <dbReference type="EMBL" id="MEQ2485583.1"/>
    </source>
</evidence>
<protein>
    <submittedName>
        <fullName evidence="3">Endonuclease/exonuclease/phosphatase family protein</fullName>
    </submittedName>
</protein>
<keyword evidence="3" id="KW-0255">Endonuclease</keyword>
<organism evidence="3 4">
    <name type="scientific">Hallella faecis</name>
    <dbReference type="NCBI Taxonomy" id="2841596"/>
    <lineage>
        <taxon>Bacteria</taxon>
        <taxon>Pseudomonadati</taxon>
        <taxon>Bacteroidota</taxon>
        <taxon>Bacteroidia</taxon>
        <taxon>Bacteroidales</taxon>
        <taxon>Prevotellaceae</taxon>
        <taxon>Hallella</taxon>
    </lineage>
</organism>